<dbReference type="Proteomes" id="UP001067231">
    <property type="component" value="Unassembled WGS sequence"/>
</dbReference>
<organism evidence="1">
    <name type="scientific">Cryptosporidium canis</name>
    <dbReference type="NCBI Taxonomy" id="195482"/>
    <lineage>
        <taxon>Eukaryota</taxon>
        <taxon>Sar</taxon>
        <taxon>Alveolata</taxon>
        <taxon>Apicomplexa</taxon>
        <taxon>Conoidasida</taxon>
        <taxon>Coccidia</taxon>
        <taxon>Eucoccidiorida</taxon>
        <taxon>Eimeriorina</taxon>
        <taxon>Cryptosporidiidae</taxon>
        <taxon>Cryptosporidium</taxon>
    </lineage>
</organism>
<dbReference type="EMBL" id="JAPCXC010000076">
    <property type="protein sequence ID" value="KAJ1606475.1"/>
    <property type="molecule type" value="Genomic_DNA"/>
</dbReference>
<dbReference type="SUPFAM" id="SSF63411">
    <property type="entry name" value="LuxS/MPP-like metallohydrolase"/>
    <property type="match status" value="2"/>
</dbReference>
<name>A0A9D5DFC2_9CRYT</name>
<proteinExistence type="predicted"/>
<dbReference type="InterPro" id="IPR011249">
    <property type="entry name" value="Metalloenz_LuxS/M16"/>
</dbReference>
<dbReference type="Gene3D" id="3.30.830.10">
    <property type="entry name" value="Metalloenzyme, LuxS/M16 peptidase-like"/>
    <property type="match status" value="2"/>
</dbReference>
<dbReference type="OrthoDB" id="339748at2759"/>
<comment type="caution">
    <text evidence="1">The sequence shown here is derived from an EMBL/GenBank/DDBJ whole genome shotgun (WGS) entry which is preliminary data.</text>
</comment>
<protein>
    <submittedName>
        <fullName evidence="1">Insulinase-like peptidase</fullName>
    </submittedName>
</protein>
<accession>A0A9D5DFC2</accession>
<sequence length="1031" mass="117279">MSASEDNIEKLSGEISIPNLTRKGISGSNNEAGGDTEGLFDGLNDDSIPQINYQEINFSFGDDMSATPTHISTCRSCQYSGSMANGTKESSIQLPSNYLREYKYLELENGIRVVLINDALDMEVGIGIQYPIYLIEGCNELGGVRFISNVLIKGIKDYLREIALIKSYLLHNSKVSMSFSTNENLLFVLKYISEMFIHFDISMDAFLKSYKITIQQYEGRVDAQYTKIVNKLLEIAHPDSYLKSSCHTFYKPVLQALTHEYDFVQLKKKMINAIRNGISSNLLSLVITAPCSLYCSQLTISKGLSSMKNLNLSFPKILDSTYATPFSTSNLIGKILTLPTYLPIKQFFFCFSVEGGFDANLKELEDALADMFITGEQSLASLLKNRSLIKNMNIKILLFDKSPILSFRVEVEDTEKSNPAEILSIIRQVVYTFTESSLLEKYVMNYYRVRSAMFSRVFATSSTSDIIFNLFNIIDTSPLGDINNLIKPKVLLDSVETVLSYTTFEHFFLIKSCNFTPEEVNNKTIEIDDINIEFWNSINANILSSYYPHEPEANPLLPSSYVTNFSINKNVANITKIDFSDSDNTTLIDPYNSRVSMSIANGFQRPSTINFFRFDLHQDNYFSIKSILFKCFIVFAMNIFLRPYRHLFSASSVDLNISCGIDKVSDMELGYDSISVYMSSHSKVFPQLLNYTSSSFNYATSLNETEFSTVLKEYRDFVKTEFTSNSGLVYAKSILNSMLDPSLPSYSKYIKIIERVKHSDFVDYCESILSFNSLKGLISGNISAPEARTVLSGFINSLNLGKLTELTDPYSYNLPILMICPQPNIPRHFIIKRDQINTSIMTNLVLVSVIIEKSIRNILVLHLLKNFILRPSELSFYERVALSLKWDIKKNHIQLNILTLSPIRYGENGVEPIIEYSTDILEKIYNLGNHIELMQKSFISKTKRIITLNRDSEETRFDQLYYSFMMGRKPFIQQTLLRESDSLTGKDFVDFSNEVKNSLTYIIIISSHQQTNKNIEKDLPGFIFTEGYSNT</sequence>
<reference evidence="1" key="1">
    <citation type="submission" date="2022-10" db="EMBL/GenBank/DDBJ databases">
        <title>Adaptive evolution leads to modifications in subtelomeric GC content in a zoonotic Cryptosporidium species.</title>
        <authorList>
            <person name="Li J."/>
            <person name="Feng Y."/>
            <person name="Xiao L."/>
        </authorList>
    </citation>
    <scope>NUCLEOTIDE SEQUENCE</scope>
    <source>
        <strain evidence="1">33844</strain>
    </source>
</reference>
<dbReference type="GO" id="GO:0046872">
    <property type="term" value="F:metal ion binding"/>
    <property type="evidence" value="ECO:0007669"/>
    <property type="project" value="InterPro"/>
</dbReference>
<evidence type="ECO:0000313" key="1">
    <source>
        <dbReference type="EMBL" id="KAJ1606475.1"/>
    </source>
</evidence>
<gene>
    <name evidence="1" type="ORF">OJ253_2740</name>
</gene>
<dbReference type="AlphaFoldDB" id="A0A9D5DFC2"/>
<feature type="non-terminal residue" evidence="1">
    <location>
        <position position="1031"/>
    </location>
</feature>